<sequence>MGIILAIVLVFQSYTLPDGNALFSLFPFGKNSSLGRNSSSTGKSSPDSMMVSNLTILNNSNSMNSSLGDEVVNNTEVFDLGKKDERGNGTKENDKSPKSDFEEPIRARGRNPVNDSSLEQFVAQDNSSTLDNVRTPDNGDTVEKAREPEAGLAPVQVNRTDGNPSVETGQRADSGFTLGNVGAPETSVVSILPAIPPALNNMTLLRSSEENSSASVLSISSNISSNGKQGTEMRSKDENPGQLNTGSITSENSSKTTHKPEIKKGWAPRTSMAKMNSLLLQSRVSSHSMKPKWPSKCDEELLHVKSQIKNSPIIKNDKVLYPYIYRNVSTFKRSYEMMERTLKVYIYGEGEKPIFHVPTEPILKGIYASEGWFMKVMEDNKQFVVKDPRKAHLFYMPFSSRMLQLTLYVRNSHKRNNLAEYLKNYVDMIASKYPFWNRTGGADHFLVACHDWAPFETRHHMDNCIKVLCNANAARDFRIGKDVTLPETQVRKVEDPLRDLGGKPPSKRSILAFFAGGMHGYLRPILLQYWKNDPDMKIYGEIPRVYKGMNYVQHMKSSKYCICARGYEVNSPRVVEALFYECVPVFIADNYVPPFFEVLDWEAFAVFVPEEDIPKLKDILLSIPEKKYLEMHQRVKKVQQHFLWHSKPVKYDIFHMILHSVWFNRLNRI</sequence>
<feature type="compositionally biased region" description="Basic and acidic residues" evidence="6">
    <location>
        <begin position="79"/>
        <end position="106"/>
    </location>
</feature>
<dbReference type="InterPro" id="IPR004263">
    <property type="entry name" value="Exostosin"/>
</dbReference>
<evidence type="ECO:0000259" key="8">
    <source>
        <dbReference type="Pfam" id="PF03016"/>
    </source>
</evidence>
<dbReference type="OrthoDB" id="1924787at2759"/>
<dbReference type="GO" id="GO:0016757">
    <property type="term" value="F:glycosyltransferase activity"/>
    <property type="evidence" value="ECO:0007669"/>
    <property type="project" value="UniProtKB-KW"/>
</dbReference>
<feature type="region of interest" description="Disordered" evidence="6">
    <location>
        <begin position="78"/>
        <end position="116"/>
    </location>
</feature>
<reference evidence="9 10" key="1">
    <citation type="journal article" date="2017" name="Mol. Plant">
        <title>The Genome of Medicinal Plant Macleaya cordata Provides New Insights into Benzylisoquinoline Alkaloids Metabolism.</title>
        <authorList>
            <person name="Liu X."/>
            <person name="Liu Y."/>
            <person name="Huang P."/>
            <person name="Ma Y."/>
            <person name="Qing Z."/>
            <person name="Tang Q."/>
            <person name="Cao H."/>
            <person name="Cheng P."/>
            <person name="Zheng Y."/>
            <person name="Yuan Z."/>
            <person name="Zhou Y."/>
            <person name="Liu J."/>
            <person name="Tang Z."/>
            <person name="Zhuo Y."/>
            <person name="Zhang Y."/>
            <person name="Yu L."/>
            <person name="Huang J."/>
            <person name="Yang P."/>
            <person name="Peng Q."/>
            <person name="Zhang J."/>
            <person name="Jiang W."/>
            <person name="Zhang Z."/>
            <person name="Lin K."/>
            <person name="Ro D.K."/>
            <person name="Chen X."/>
            <person name="Xiong X."/>
            <person name="Shang Y."/>
            <person name="Huang S."/>
            <person name="Zeng J."/>
        </authorList>
    </citation>
    <scope>NUCLEOTIDE SEQUENCE [LARGE SCALE GENOMIC DNA]</scope>
    <source>
        <strain evidence="10">cv. BLH2017</strain>
        <tissue evidence="9">Root</tissue>
    </source>
</reference>
<comment type="similarity">
    <text evidence="2">Belongs to the glycosyltransferase 47 family.</text>
</comment>
<protein>
    <submittedName>
        <fullName evidence="9">Exostosin-like</fullName>
    </submittedName>
</protein>
<proteinExistence type="inferred from homology"/>
<dbReference type="InParanoid" id="A0A200QDN0"/>
<accession>A0A200QDN0</accession>
<evidence type="ECO:0000313" key="10">
    <source>
        <dbReference type="Proteomes" id="UP000195402"/>
    </source>
</evidence>
<feature type="region of interest" description="Disordered" evidence="6">
    <location>
        <begin position="155"/>
        <end position="176"/>
    </location>
</feature>
<keyword evidence="7" id="KW-0732">Signal</keyword>
<dbReference type="OMA" id="YEMMERT"/>
<feature type="compositionally biased region" description="Polar residues" evidence="6">
    <location>
        <begin position="241"/>
        <end position="255"/>
    </location>
</feature>
<evidence type="ECO:0000256" key="4">
    <source>
        <dbReference type="ARBA" id="ARBA00022968"/>
    </source>
</evidence>
<evidence type="ECO:0000256" key="6">
    <source>
        <dbReference type="SAM" id="MobiDB-lite"/>
    </source>
</evidence>
<name>A0A200QDN0_MACCD</name>
<dbReference type="AlphaFoldDB" id="A0A200QDN0"/>
<comment type="subcellular location">
    <subcellularLocation>
        <location evidence="1">Golgi apparatus membrane</location>
        <topology evidence="1">Single-pass type II membrane protein</topology>
    </subcellularLocation>
</comment>
<feature type="chain" id="PRO_5012962017" evidence="7">
    <location>
        <begin position="22"/>
        <end position="669"/>
    </location>
</feature>
<dbReference type="InterPro" id="IPR040911">
    <property type="entry name" value="Exostosin_GT47"/>
</dbReference>
<feature type="region of interest" description="Disordered" evidence="6">
    <location>
        <begin position="124"/>
        <end position="143"/>
    </location>
</feature>
<dbReference type="EMBL" id="MVGT01002328">
    <property type="protein sequence ID" value="OVA08570.1"/>
    <property type="molecule type" value="Genomic_DNA"/>
</dbReference>
<evidence type="ECO:0000313" key="9">
    <source>
        <dbReference type="EMBL" id="OVA08570.1"/>
    </source>
</evidence>
<evidence type="ECO:0000256" key="2">
    <source>
        <dbReference type="ARBA" id="ARBA00010271"/>
    </source>
</evidence>
<dbReference type="GO" id="GO:0000139">
    <property type="term" value="C:Golgi membrane"/>
    <property type="evidence" value="ECO:0007669"/>
    <property type="project" value="UniProtKB-SubCell"/>
</dbReference>
<gene>
    <name evidence="9" type="ORF">BVC80_209g315</name>
</gene>
<keyword evidence="3" id="KW-0328">Glycosyltransferase</keyword>
<feature type="compositionally biased region" description="Low complexity" evidence="6">
    <location>
        <begin position="216"/>
        <end position="226"/>
    </location>
</feature>
<dbReference type="PANTHER" id="PTHR11062">
    <property type="entry name" value="EXOSTOSIN HEPARAN SULFATE GLYCOSYLTRANSFERASE -RELATED"/>
    <property type="match status" value="1"/>
</dbReference>
<evidence type="ECO:0000256" key="7">
    <source>
        <dbReference type="SAM" id="SignalP"/>
    </source>
</evidence>
<evidence type="ECO:0000256" key="5">
    <source>
        <dbReference type="ARBA" id="ARBA00023034"/>
    </source>
</evidence>
<keyword evidence="4" id="KW-0735">Signal-anchor</keyword>
<organism evidence="9 10">
    <name type="scientific">Macleaya cordata</name>
    <name type="common">Five-seeded plume-poppy</name>
    <name type="synonym">Bocconia cordata</name>
    <dbReference type="NCBI Taxonomy" id="56857"/>
    <lineage>
        <taxon>Eukaryota</taxon>
        <taxon>Viridiplantae</taxon>
        <taxon>Streptophyta</taxon>
        <taxon>Embryophyta</taxon>
        <taxon>Tracheophyta</taxon>
        <taxon>Spermatophyta</taxon>
        <taxon>Magnoliopsida</taxon>
        <taxon>Ranunculales</taxon>
        <taxon>Papaveraceae</taxon>
        <taxon>Papaveroideae</taxon>
        <taxon>Macleaya</taxon>
    </lineage>
</organism>
<comment type="caution">
    <text evidence="9">The sequence shown here is derived from an EMBL/GenBank/DDBJ whole genome shotgun (WGS) entry which is preliminary data.</text>
</comment>
<keyword evidence="5" id="KW-0333">Golgi apparatus</keyword>
<keyword evidence="10" id="KW-1185">Reference proteome</keyword>
<keyword evidence="3" id="KW-0808">Transferase</keyword>
<dbReference type="STRING" id="56857.A0A200QDN0"/>
<dbReference type="Proteomes" id="UP000195402">
    <property type="component" value="Unassembled WGS sequence"/>
</dbReference>
<dbReference type="PANTHER" id="PTHR11062:SF77">
    <property type="entry name" value="GLYCOSYLTRANSFERASE FAMILY EXOSTOSIN PROTEIN"/>
    <property type="match status" value="1"/>
</dbReference>
<evidence type="ECO:0000256" key="1">
    <source>
        <dbReference type="ARBA" id="ARBA00004323"/>
    </source>
</evidence>
<evidence type="ECO:0000256" key="3">
    <source>
        <dbReference type="ARBA" id="ARBA00022676"/>
    </source>
</evidence>
<keyword evidence="4" id="KW-0812">Transmembrane</keyword>
<feature type="compositionally biased region" description="Polar residues" evidence="6">
    <location>
        <begin position="157"/>
        <end position="168"/>
    </location>
</feature>
<feature type="region of interest" description="Disordered" evidence="6">
    <location>
        <begin position="216"/>
        <end position="262"/>
    </location>
</feature>
<dbReference type="Pfam" id="PF03016">
    <property type="entry name" value="Exostosin_GT47"/>
    <property type="match status" value="1"/>
</dbReference>
<feature type="domain" description="Exostosin GT47" evidence="8">
    <location>
        <begin position="339"/>
        <end position="621"/>
    </location>
</feature>
<feature type="signal peptide" evidence="7">
    <location>
        <begin position="1"/>
        <end position="21"/>
    </location>
</feature>